<sequence>MEIDKMNKMLFSNVQELLASLNDRERANAISMLEKKDILGNKTLENDFLFQYNAALYQARCYEQQKELYEKNLALFDRQKKVFNELIDLMRDQMTSMVNVAVGSLKAELDGTVLTVSEQVSRVNITITNLVDNIFSYIDRSMHKMLVQIADEKDGSVNELKALTALIESQLKSEVQKMIVELVENYLPDELKKSVKEPISHHLKHYSGTANKLMAEKFTDMEKRVKNMETKVNAGHDPWSVVRVIRDIVVFGGVLFAFKLLHFI</sequence>
<gene>
    <name evidence="1" type="ORF">P9921_00985</name>
</gene>
<proteinExistence type="predicted"/>
<dbReference type="Proteomes" id="UP001174748">
    <property type="component" value="Unassembled WGS sequence"/>
</dbReference>
<reference evidence="1" key="1">
    <citation type="submission" date="2023-01" db="EMBL/GenBank/DDBJ databases">
        <title>Genomic dissection of endemic carbapenem resistance: metallo-beta-lactamase gene dissemination through clonal, plasmid and integron transfer pathways.</title>
        <authorList>
            <person name="Macesic N."/>
        </authorList>
    </citation>
    <scope>NUCLEOTIDE SEQUENCE</scope>
    <source>
        <strain evidence="1">CPO382</strain>
    </source>
</reference>
<dbReference type="RefSeq" id="WP_285098018.1">
    <property type="nucleotide sequence ID" value="NZ_JARTOI010000001.1"/>
</dbReference>
<name>A0ABT7G6X5_9GAMM</name>
<keyword evidence="2" id="KW-1185">Reference proteome</keyword>
<evidence type="ECO:0000313" key="2">
    <source>
        <dbReference type="Proteomes" id="UP001174748"/>
    </source>
</evidence>
<accession>A0ABT7G6X5</accession>
<evidence type="ECO:0000313" key="1">
    <source>
        <dbReference type="EMBL" id="MDK5169066.1"/>
    </source>
</evidence>
<dbReference type="EMBL" id="JARTOI010000001">
    <property type="protein sequence ID" value="MDK5169066.1"/>
    <property type="molecule type" value="Genomic_DNA"/>
</dbReference>
<organism evidence="1 2">
    <name type="scientific">Serratia nevei</name>
    <dbReference type="NCBI Taxonomy" id="2703794"/>
    <lineage>
        <taxon>Bacteria</taxon>
        <taxon>Pseudomonadati</taxon>
        <taxon>Pseudomonadota</taxon>
        <taxon>Gammaproteobacteria</taxon>
        <taxon>Enterobacterales</taxon>
        <taxon>Yersiniaceae</taxon>
        <taxon>Serratia</taxon>
    </lineage>
</organism>
<protein>
    <submittedName>
        <fullName evidence="1">Uncharacterized protein</fullName>
    </submittedName>
</protein>
<comment type="caution">
    <text evidence="1">The sequence shown here is derived from an EMBL/GenBank/DDBJ whole genome shotgun (WGS) entry which is preliminary data.</text>
</comment>